<dbReference type="PANTHER" id="PTHR46730">
    <property type="entry name" value="POLYCYSTIN-1"/>
    <property type="match status" value="1"/>
</dbReference>
<keyword evidence="6" id="KW-0732">Signal</keyword>
<name>R9GPV1_9SPHI</name>
<evidence type="ECO:0000256" key="4">
    <source>
        <dbReference type="ARBA" id="ARBA00022989"/>
    </source>
</evidence>
<dbReference type="InterPro" id="IPR000601">
    <property type="entry name" value="PKD_dom"/>
</dbReference>
<feature type="chain" id="PRO_5004472039" description="PKD domain-containing protein" evidence="6">
    <location>
        <begin position="24"/>
        <end position="2811"/>
    </location>
</feature>
<feature type="domain" description="PKD" evidence="7">
    <location>
        <begin position="1943"/>
        <end position="2008"/>
    </location>
</feature>
<evidence type="ECO:0000256" key="2">
    <source>
        <dbReference type="ARBA" id="ARBA00022692"/>
    </source>
</evidence>
<evidence type="ECO:0000256" key="6">
    <source>
        <dbReference type="SAM" id="SignalP"/>
    </source>
</evidence>
<feature type="domain" description="PKD" evidence="7">
    <location>
        <begin position="2566"/>
        <end position="2586"/>
    </location>
</feature>
<dbReference type="GO" id="GO:0006816">
    <property type="term" value="P:calcium ion transport"/>
    <property type="evidence" value="ECO:0007669"/>
    <property type="project" value="TreeGrafter"/>
</dbReference>
<reference evidence="8 9" key="1">
    <citation type="journal article" date="2013" name="Genome Announc.">
        <title>Draft Genome Sequence of Arcticibacter svalbardensis Strain MN12-7T, a Member of the Family Sphingobacteriaceae Isolated from an Arctic Soil Sample.</title>
        <authorList>
            <person name="Shivaji S."/>
            <person name="Ara S."/>
            <person name="Prasad S."/>
            <person name="Manasa B.P."/>
            <person name="Begum Z."/>
            <person name="Singh A."/>
            <person name="Kumar Pinnaka A."/>
        </authorList>
    </citation>
    <scope>NUCLEOTIDE SEQUENCE [LARGE SCALE GENOMIC DNA]</scope>
    <source>
        <strain evidence="8 9">MN12-7</strain>
    </source>
</reference>
<dbReference type="PATRIC" id="fig|1150600.3.peg.3032"/>
<evidence type="ECO:0000313" key="9">
    <source>
        <dbReference type="Proteomes" id="UP000014174"/>
    </source>
</evidence>
<dbReference type="eggNOG" id="COG3291">
    <property type="taxonomic scope" value="Bacteria"/>
</dbReference>
<keyword evidence="9" id="KW-1185">Reference proteome</keyword>
<keyword evidence="5" id="KW-0472">Membrane</keyword>
<keyword evidence="4" id="KW-1133">Transmembrane helix</keyword>
<feature type="domain" description="PKD" evidence="7">
    <location>
        <begin position="2487"/>
        <end position="2519"/>
    </location>
</feature>
<dbReference type="InterPro" id="IPR013783">
    <property type="entry name" value="Ig-like_fold"/>
</dbReference>
<dbReference type="Pfam" id="PF00801">
    <property type="entry name" value="PKD"/>
    <property type="match status" value="1"/>
</dbReference>
<dbReference type="SUPFAM" id="SSF49299">
    <property type="entry name" value="PKD domain"/>
    <property type="match status" value="9"/>
</dbReference>
<evidence type="ECO:0000256" key="3">
    <source>
        <dbReference type="ARBA" id="ARBA00022737"/>
    </source>
</evidence>
<protein>
    <recommendedName>
        <fullName evidence="7">PKD domain-containing protein</fullName>
    </recommendedName>
</protein>
<evidence type="ECO:0000313" key="8">
    <source>
        <dbReference type="EMBL" id="EOR93723.1"/>
    </source>
</evidence>
<gene>
    <name evidence="8" type="ORF">ADIARSV_3063</name>
</gene>
<dbReference type="SMART" id="SM00089">
    <property type="entry name" value="PKD"/>
    <property type="match status" value="10"/>
</dbReference>
<accession>R9GPV1</accession>
<comment type="subcellular location">
    <subcellularLocation>
        <location evidence="1">Membrane</location>
        <topology evidence="1">Multi-pass membrane protein</topology>
    </subcellularLocation>
</comment>
<dbReference type="GO" id="GO:0005261">
    <property type="term" value="F:monoatomic cation channel activity"/>
    <property type="evidence" value="ECO:0007669"/>
    <property type="project" value="TreeGrafter"/>
</dbReference>
<organism evidence="8 9">
    <name type="scientific">Arcticibacter svalbardensis MN12-7</name>
    <dbReference type="NCBI Taxonomy" id="1150600"/>
    <lineage>
        <taxon>Bacteria</taxon>
        <taxon>Pseudomonadati</taxon>
        <taxon>Bacteroidota</taxon>
        <taxon>Sphingobacteriia</taxon>
        <taxon>Sphingobacteriales</taxon>
        <taxon>Sphingobacteriaceae</taxon>
        <taxon>Arcticibacter</taxon>
    </lineage>
</organism>
<feature type="domain" description="PKD" evidence="7">
    <location>
        <begin position="2060"/>
        <end position="2110"/>
    </location>
</feature>
<feature type="signal peptide" evidence="6">
    <location>
        <begin position="1"/>
        <end position="23"/>
    </location>
</feature>
<dbReference type="EMBL" id="AQPN01000105">
    <property type="protein sequence ID" value="EOR93723.1"/>
    <property type="molecule type" value="Genomic_DNA"/>
</dbReference>
<feature type="domain" description="PKD" evidence="7">
    <location>
        <begin position="2195"/>
        <end position="2280"/>
    </location>
</feature>
<dbReference type="Gene3D" id="2.60.40.10">
    <property type="entry name" value="Immunoglobulins"/>
    <property type="match status" value="12"/>
</dbReference>
<feature type="domain" description="PKD" evidence="7">
    <location>
        <begin position="2139"/>
        <end position="2174"/>
    </location>
</feature>
<evidence type="ECO:0000256" key="1">
    <source>
        <dbReference type="ARBA" id="ARBA00004141"/>
    </source>
</evidence>
<dbReference type="GO" id="GO:0005886">
    <property type="term" value="C:plasma membrane"/>
    <property type="evidence" value="ECO:0007669"/>
    <property type="project" value="TreeGrafter"/>
</dbReference>
<dbReference type="STRING" id="1150600.ADIARSV_3063"/>
<dbReference type="Proteomes" id="UP000014174">
    <property type="component" value="Unassembled WGS sequence"/>
</dbReference>
<proteinExistence type="predicted"/>
<dbReference type="Pfam" id="PF18911">
    <property type="entry name" value="PKD_4"/>
    <property type="match status" value="5"/>
</dbReference>
<dbReference type="PANTHER" id="PTHR46730:SF4">
    <property type="entry name" value="POLYCYSTIC KIDNEY DISEASE PROTEIN 1-LIKE 1"/>
    <property type="match status" value="1"/>
</dbReference>
<dbReference type="InterPro" id="IPR035986">
    <property type="entry name" value="PKD_dom_sf"/>
</dbReference>
<evidence type="ECO:0000259" key="7">
    <source>
        <dbReference type="PROSITE" id="PS50093"/>
    </source>
</evidence>
<sequence>MHKKLFIISLYLVFLCNLSLSLAQTITIGVVPTGPYGVGSDITVPITLEGSFKKDCKFELYLSDVSGSFVNPTLIGVFDSHFTTFVNGVIPAGTPAGTGYLLQIRVIESDSQVFVTCDHTITINDAIGPNIKVSPSDNQILVPNQIWGYNPSKIKDDNHINLVNETVGDAVVTGTLINDYEPSKEPSNIVFNAYNNYIIHLEIGYYTVVFNAIDKGIISSKSYVILNSTLNLSPQMVGEPLVCIRQSNNSNTTSPDNGIITFYVDVNPPNGENTDKSIFTNYPGLIYRFEWGDGETDYLSQHDLIDSKGYVKHQYKKSSCGQPVINLPSPNPPIYDAYSINIVKESSIYSEVVFPKTEYAKVFLAPEADFIVSGERGCVGRSIVFDNTTIPGKSQDVSGDGTSCTEFTSYNWYIKKSTDSEWNRIPSQQPSLDYKFLSAGTYNIKLEAWNHSCLTTEKIKDICIEPDPVLDFIINQTGDCTPTTTLEVTNKTSEVGFCKITYLWEVLDSLSGKVVKDNIIFQTPDTSASPKINIIKPGSYILRLSVSSACGEITLEKPFLVAGPLTVDFPLNGKEKKEQYCIELPHSINFSSDENHIPTYEGFGKDKRYQWQVSGGVQGVDYDFENNSESKKYAVIKFLTPGEYKVNITYRNECNVPVTDIQNITFYGPIIVQAGEDAVVCDNVSANNINTSYILNANVPESYQGGKWTVEGGPEGSFFDGETKPKAIISNLKPGVYELMWSISNLTCTASDVMKLTVYAKPEGGTVSGPSSVCIGDSGTLTSVGAVGKIVGWESSLDNVNWNPIPNTANNTYSFANLQLKTYFRVVVGSEGSTCLKVVNSLILEVSPDPISVGGTTSGENTFCINTNTATPILLTEGTYTGKIIGWQEITDDGAILKVFKSTANPFTTNSNLTKTTQFRAVVKSGECSISYSTATIISIIPAPTKADAGDDIACLVSPNYILQGNEPLVGKGMWTEESGLIKFDDPTKYNATASPVQKGNRYKFTWTISNGVCDPSTSTATIDILQDIINTIKADKPVSCVNDAVSLSTNVLSGGDVPDLRKPKYTFVWESSLDNGVSWKTMAISTENITVTPNVTTTYRRKVTSWESCEIYGVGSTVTITVNPSTPLSKAGDDQVLCNVKTFQLDGNNPGAFIGTWKDLTKVSSLKFVDEHLFDTEVTDLEAGKIYDLQWTIGGTAPCPSQLDQVKITNRKAVTVATVGIDQHICIKSDNSNNHIVLTGNSPDAANGETGIWKQVDEIQGLIIKDPTLYNTEISGLVSGTYTLEWKITSDATSLDLACKESKTELTIKVTAYPIAGTISGGNVSLCQGNPAGELTLENYSTADLLQWESSSATAGFTPIDNAITATFQPGSLLETTKYRVKITQAGGCAISVFTPVVEIKVDVPTVGGITRSDVAQVCIGDNSGTIVLNGYLGSVVRWESSVDNQEPWIPINTTGSSYDFTNLSKSTWFRAVVRNGACSLEFSTAVFIDVLPMVTVANAGEDQYTCNETVIYLQGNLEGDPAVNGRGVWTQVSGPLGVIEEPTLPGTQVNGLIPGVYEFKWTISNGICAPTEDNVTINNYPVLVNQLGGDVTICSGQGVSNIGPLPTGGDLVYKYQWEISSNNIDWSVVKEQTSVDYTAVFITSTYIKRTVKSGPCSVTSNAIFVTVQPPLGNNEISEIQDVCLGDLAAKITGTLPTGGDKQYSYQWQKSIDKTTWIDLKIESTQIDFQDIVLSESTWYRRVVTTALCNGDQESVSNEIKVTVNPLSKAEFSASTLKSCVPFDLKAVISVEPYEDRNASYEWFANGASIGSGKDFPGYTLIGDGEHVIIKLVTKSKFGCKDDSRELEFATVENVKANFTKDKIKGCGPLTVNFINTSSPLVGADYLWDFGNGQTSKLEQPGAIDFQPHPLHRDTTYIITLTASTACQSTVFTESVLVRAMPKVTFSPDKTTGCSPLVVNFSNQSTGIPNTYTYDFGDGGNQVISDNSEVTHTYHTDKTITVMVTLTAVNECGTDTYTYPIVIYPNTVTAELVVDGDRKFGCAPFVVKFDNNSLGANDFYWDFKDGETKNTTSAPESVYHTFTIPGTYEVSLLASNGCSFQTTTEIITVYPIPDASFTLPGGEYCMKNPVAFFSKDAPSNIYNWDFGDGTTSDVANPIHVFTMAGVFNVKLIVFQPHPDGNKCPSTTTQQIEILPLPFAQFISNSYSLNCVPFKMIVSSTPADAANVEWNFGDSGSGDNFAIGYTAEHVFTKPGLYKVQEIAYNAAGCTETLIKTIKITERPQAEFTASSTLICGKDATISFVNQSTYEGTDIVVYRWFIDNVEVSKLKDFAYTFNIPSGAIMPFKYEIKMIALNTQGCPGTAIHTVQFNPLPKADFESIETIACAPFKLKITNKSQYADQYAWYLNGVLVSNEATPAGIILSEPDQTYTLKLVCTNIYGCEASSIEKTILTYPKPKADFTLLESVSCNGKLDIKISNTSIRATKYEWDFGDNTPISTESEPSHIYGQPGVYYLQLTAKSDFCTDTQIQTIRIAASPEAAFTSDITKGCTQIDVLFQNISVNASSYLWDFGDGTFSTTKNPNHIFSYIKSPFSVKLTAFGEFGCSDITVLTNYIQVTAPPVADFDVLPASVIKIPDYTFTFKNTSTGDPVTQQWSFGDGKFSTEESPSHTYINTGVHDVQLVVTNVEGCTNTLVKTVQIDGVPGYLYVPSGFEPESFKNELKTFIPKGSGIAKYTIKIYNKWGEMIWQSDKLDENGTPTEGWDGQMAGQMAPQGVYVWEISATFIDGNKWTGMKYETGAARTVGSVHLIR</sequence>
<evidence type="ECO:0000256" key="5">
    <source>
        <dbReference type="ARBA" id="ARBA00023136"/>
    </source>
</evidence>
<comment type="caution">
    <text evidence="8">The sequence shown here is derived from an EMBL/GenBank/DDBJ whole genome shotgun (WGS) entry which is preliminary data.</text>
</comment>
<keyword evidence="3" id="KW-0677">Repeat</keyword>
<keyword evidence="2" id="KW-0812">Transmembrane</keyword>
<dbReference type="InterPro" id="IPR022409">
    <property type="entry name" value="PKD/Chitinase_dom"/>
</dbReference>
<dbReference type="CDD" id="cd00146">
    <property type="entry name" value="PKD"/>
    <property type="match status" value="7"/>
</dbReference>
<feature type="domain" description="PKD" evidence="7">
    <location>
        <begin position="2639"/>
        <end position="2700"/>
    </location>
</feature>
<dbReference type="OrthoDB" id="7794186at2"/>
<dbReference type="PROSITE" id="PS50093">
    <property type="entry name" value="PKD"/>
    <property type="match status" value="8"/>
</dbReference>
<feature type="domain" description="PKD" evidence="7">
    <location>
        <begin position="1877"/>
        <end position="1941"/>
    </location>
</feature>